<evidence type="ECO:0000256" key="5">
    <source>
        <dbReference type="ARBA" id="ARBA00022792"/>
    </source>
</evidence>
<dbReference type="Proteomes" id="UP000694924">
    <property type="component" value="Unplaced"/>
</dbReference>
<comment type="subcellular location">
    <subcellularLocation>
        <location evidence="1">Mitochondrion inner membrane</location>
        <topology evidence="1">Multi-pass membrane protein</topology>
    </subcellularLocation>
</comment>
<evidence type="ECO:0000256" key="2">
    <source>
        <dbReference type="ARBA" id="ARBA00007570"/>
    </source>
</evidence>
<evidence type="ECO:0000256" key="8">
    <source>
        <dbReference type="ARBA" id="ARBA00023136"/>
    </source>
</evidence>
<name>A0ABM1I054_POLDO</name>
<dbReference type="GeneID" id="107064913"/>
<comment type="similarity">
    <text evidence="2">Belongs to the TMEM242 family.</text>
</comment>
<feature type="transmembrane region" description="Helical" evidence="10">
    <location>
        <begin position="98"/>
        <end position="122"/>
    </location>
</feature>
<keyword evidence="6 10" id="KW-1133">Transmembrane helix</keyword>
<evidence type="ECO:0000313" key="12">
    <source>
        <dbReference type="RefSeq" id="XP_015173591.1"/>
    </source>
</evidence>
<evidence type="ECO:0000256" key="7">
    <source>
        <dbReference type="ARBA" id="ARBA00023128"/>
    </source>
</evidence>
<evidence type="ECO:0000256" key="4">
    <source>
        <dbReference type="ARBA" id="ARBA00022692"/>
    </source>
</evidence>
<keyword evidence="7" id="KW-0496">Mitochondrion</keyword>
<keyword evidence="8 10" id="KW-0472">Membrane</keyword>
<evidence type="ECO:0000256" key="10">
    <source>
        <dbReference type="SAM" id="Phobius"/>
    </source>
</evidence>
<sequence length="175" mass="19567">MIDKHVAEYLKMATDSEVMFSRETDIIEQSKKEVITLTKDIEKEKEKFYAAIFLSSVTGLSALIGFGTTLASAKKKDPKYFNEGLGGSRRLHETGVSLAFRALGWGTFYAVTGCGLLFYGIWKLSGASNAQEFRYKMGSILPKIPKNDPPQSRTEFEGLTDLLTYIAEDWGKKKD</sequence>
<gene>
    <name evidence="12" type="primary">LOC107064913</name>
</gene>
<comment type="function">
    <text evidence="9">Scaffold protein that participates in the c-ring assembly of mitochondrial ATP synthase (F(1)F(0) ATP synthase or complex V) by facilitating the membrane insertion and oligomer formation of the subunit c/ATP5MC3. Participates in the incorporation of the c-ring into vestigial complexes. Additionally influences the incorporation of subunits MT-ATP6, MT-ATP8, ATP5MJ, and ATP5MK in the ATP synthase.</text>
</comment>
<evidence type="ECO:0000256" key="9">
    <source>
        <dbReference type="ARBA" id="ARBA00045905"/>
    </source>
</evidence>
<dbReference type="InterPro" id="IPR009792">
    <property type="entry name" value="TMEM242"/>
</dbReference>
<organism evidence="11 12">
    <name type="scientific">Polistes dominula</name>
    <name type="common">European paper wasp</name>
    <name type="synonym">Vespa dominula</name>
    <dbReference type="NCBI Taxonomy" id="743375"/>
    <lineage>
        <taxon>Eukaryota</taxon>
        <taxon>Metazoa</taxon>
        <taxon>Ecdysozoa</taxon>
        <taxon>Arthropoda</taxon>
        <taxon>Hexapoda</taxon>
        <taxon>Insecta</taxon>
        <taxon>Pterygota</taxon>
        <taxon>Neoptera</taxon>
        <taxon>Endopterygota</taxon>
        <taxon>Hymenoptera</taxon>
        <taxon>Apocrita</taxon>
        <taxon>Aculeata</taxon>
        <taxon>Vespoidea</taxon>
        <taxon>Vespidae</taxon>
        <taxon>Polistinae</taxon>
        <taxon>Polistini</taxon>
        <taxon>Polistes</taxon>
    </lineage>
</organism>
<keyword evidence="4 10" id="KW-0812">Transmembrane</keyword>
<evidence type="ECO:0000256" key="1">
    <source>
        <dbReference type="ARBA" id="ARBA00004448"/>
    </source>
</evidence>
<dbReference type="Pfam" id="PF07096">
    <property type="entry name" value="DUF1358"/>
    <property type="match status" value="1"/>
</dbReference>
<dbReference type="PANTHER" id="PTHR13141">
    <property type="entry name" value="TRANSMEMBRANE PROTEIN 242"/>
    <property type="match status" value="1"/>
</dbReference>
<dbReference type="PANTHER" id="PTHR13141:SF4">
    <property type="entry name" value="TRANSMEMBRANE PROTEIN 242"/>
    <property type="match status" value="1"/>
</dbReference>
<reference evidence="12" key="1">
    <citation type="submission" date="2025-08" db="UniProtKB">
        <authorList>
            <consortium name="RefSeq"/>
        </authorList>
    </citation>
    <scope>IDENTIFICATION</scope>
    <source>
        <tissue evidence="12">Whole body</tissue>
    </source>
</reference>
<proteinExistence type="inferred from homology"/>
<evidence type="ECO:0000256" key="3">
    <source>
        <dbReference type="ARBA" id="ARBA00013934"/>
    </source>
</evidence>
<evidence type="ECO:0000313" key="11">
    <source>
        <dbReference type="Proteomes" id="UP000694924"/>
    </source>
</evidence>
<protein>
    <recommendedName>
        <fullName evidence="3">Transmembrane protein 242</fullName>
    </recommendedName>
</protein>
<keyword evidence="5" id="KW-0999">Mitochondrion inner membrane</keyword>
<feature type="transmembrane region" description="Helical" evidence="10">
    <location>
        <begin position="48"/>
        <end position="71"/>
    </location>
</feature>
<accession>A0ABM1I054</accession>
<evidence type="ECO:0000256" key="6">
    <source>
        <dbReference type="ARBA" id="ARBA00022989"/>
    </source>
</evidence>
<keyword evidence="11" id="KW-1185">Reference proteome</keyword>
<dbReference type="RefSeq" id="XP_015173591.1">
    <property type="nucleotide sequence ID" value="XM_015318105.1"/>
</dbReference>